<dbReference type="KEGG" id="bpro:PMF13cell1_01011"/>
<dbReference type="GO" id="GO:0005975">
    <property type="term" value="P:carbohydrate metabolic process"/>
    <property type="evidence" value="ECO:0007669"/>
    <property type="project" value="InterPro"/>
</dbReference>
<gene>
    <name evidence="5" type="ORF">PMF13cell1_01011</name>
</gene>
<dbReference type="EMBL" id="CP035945">
    <property type="protein sequence ID" value="QBE95490.1"/>
    <property type="molecule type" value="Genomic_DNA"/>
</dbReference>
<dbReference type="InterPro" id="IPR023296">
    <property type="entry name" value="Glyco_hydro_beta-prop_sf"/>
</dbReference>
<dbReference type="RefSeq" id="WP_130180025.1">
    <property type="nucleotide sequence ID" value="NZ_CP035945.1"/>
</dbReference>
<reference evidence="5 6" key="1">
    <citation type="submission" date="2019-01" db="EMBL/GenBank/DDBJ databases">
        <title>PMF-metabolizing Aryl O-demethylase.</title>
        <authorList>
            <person name="Kim M."/>
        </authorList>
    </citation>
    <scope>NUCLEOTIDE SEQUENCE [LARGE SCALE GENOMIC DNA]</scope>
    <source>
        <strain evidence="5 6">PMF1</strain>
    </source>
</reference>
<keyword evidence="2 4" id="KW-0378">Hydrolase</keyword>
<evidence type="ECO:0008006" key="7">
    <source>
        <dbReference type="Google" id="ProtNLM"/>
    </source>
</evidence>
<organism evidence="5 6">
    <name type="scientific">Blautia producta</name>
    <dbReference type="NCBI Taxonomy" id="33035"/>
    <lineage>
        <taxon>Bacteria</taxon>
        <taxon>Bacillati</taxon>
        <taxon>Bacillota</taxon>
        <taxon>Clostridia</taxon>
        <taxon>Lachnospirales</taxon>
        <taxon>Lachnospiraceae</taxon>
        <taxon>Blautia</taxon>
    </lineage>
</organism>
<dbReference type="PANTHER" id="PTHR22925">
    <property type="entry name" value="GLYCOSYL HYDROLASE 43 FAMILY MEMBER"/>
    <property type="match status" value="1"/>
</dbReference>
<dbReference type="PANTHER" id="PTHR22925:SF3">
    <property type="entry name" value="GLYCOSYL HYDROLASE FAMILY PROTEIN 43"/>
    <property type="match status" value="1"/>
</dbReference>
<dbReference type="Proteomes" id="UP000289794">
    <property type="component" value="Chromosome"/>
</dbReference>
<proteinExistence type="inferred from homology"/>
<dbReference type="AlphaFoldDB" id="A0A4P6LWB3"/>
<name>A0A4P6LWB3_9FIRM</name>
<evidence type="ECO:0000313" key="6">
    <source>
        <dbReference type="Proteomes" id="UP000289794"/>
    </source>
</evidence>
<evidence type="ECO:0000256" key="3">
    <source>
        <dbReference type="ARBA" id="ARBA00023295"/>
    </source>
</evidence>
<evidence type="ECO:0000313" key="5">
    <source>
        <dbReference type="EMBL" id="QBE95490.1"/>
    </source>
</evidence>
<sequence>MKNTIKPGKTWLDTEGKRIQAHGGSVICVDQKFYWYGENKEKTMGADELWHWGVRCYSSDDLCEWKDEGVIIPPDLDDPTFPLHPNSMMDRPHIIYNEKTKKYVAWLKIMNDPSGFAVLTADHILGPYEMVDPHVNPFGQLVGDFDLYVDEKTGKGYVISEKPHTAVYCADLNEEYTAAQGTYSEHFPHEAPPISREAPAHFVRNGKHYLITSGTTGYFSNPSEAAVADELHGPYKVLGNPHPSDTSKTSFNSQISSVFKHPYKDDLYIAIADRWRPEIPETAGEDYWNGKYSDRIQEKFKRIFDPEIEFVFTEEDAKDMRINSSMSDYVWLPLQFEGDKVIIEWLDEWSVEDYK</sequence>
<dbReference type="SUPFAM" id="SSF75005">
    <property type="entry name" value="Arabinanase/levansucrase/invertase"/>
    <property type="match status" value="1"/>
</dbReference>
<dbReference type="Gene3D" id="2.115.10.20">
    <property type="entry name" value="Glycosyl hydrolase domain, family 43"/>
    <property type="match status" value="1"/>
</dbReference>
<evidence type="ECO:0000256" key="2">
    <source>
        <dbReference type="ARBA" id="ARBA00022801"/>
    </source>
</evidence>
<keyword evidence="3 4" id="KW-0326">Glycosidase</keyword>
<dbReference type="CDD" id="cd18826">
    <property type="entry name" value="GH43_CtGH43-like"/>
    <property type="match status" value="1"/>
</dbReference>
<comment type="similarity">
    <text evidence="1 4">Belongs to the glycosyl hydrolase 43 family.</text>
</comment>
<dbReference type="GO" id="GO:0004553">
    <property type="term" value="F:hydrolase activity, hydrolyzing O-glycosyl compounds"/>
    <property type="evidence" value="ECO:0007669"/>
    <property type="project" value="InterPro"/>
</dbReference>
<dbReference type="Pfam" id="PF04616">
    <property type="entry name" value="Glyco_hydro_43"/>
    <property type="match status" value="1"/>
</dbReference>
<accession>A0A4P6LWB3</accession>
<evidence type="ECO:0000256" key="4">
    <source>
        <dbReference type="RuleBase" id="RU361187"/>
    </source>
</evidence>
<dbReference type="InterPro" id="IPR006710">
    <property type="entry name" value="Glyco_hydro_43"/>
</dbReference>
<evidence type="ECO:0000256" key="1">
    <source>
        <dbReference type="ARBA" id="ARBA00009865"/>
    </source>
</evidence>
<protein>
    <recommendedName>
        <fullName evidence="7">Family 43 glycosylhydrolase</fullName>
    </recommendedName>
</protein>